<organism evidence="2">
    <name type="scientific">marine sediment metagenome</name>
    <dbReference type="NCBI Taxonomy" id="412755"/>
    <lineage>
        <taxon>unclassified sequences</taxon>
        <taxon>metagenomes</taxon>
        <taxon>ecological metagenomes</taxon>
    </lineage>
</organism>
<proteinExistence type="predicted"/>
<evidence type="ECO:0000313" key="2">
    <source>
        <dbReference type="EMBL" id="GAI20065.1"/>
    </source>
</evidence>
<dbReference type="AlphaFoldDB" id="X1MZL5"/>
<sequence length="56" mass="6431">MDHSKALRDKKIPSNPQDEKEVKAALPLMEFVAKSFLQYEENSLVIAEKIEKEKEG</sequence>
<reference evidence="2" key="1">
    <citation type="journal article" date="2014" name="Front. Microbiol.">
        <title>High frequency of phylogenetically diverse reductive dehalogenase-homologous genes in deep subseafloor sedimentary metagenomes.</title>
        <authorList>
            <person name="Kawai M."/>
            <person name="Futagami T."/>
            <person name="Toyoda A."/>
            <person name="Takaki Y."/>
            <person name="Nishi S."/>
            <person name="Hori S."/>
            <person name="Arai W."/>
            <person name="Tsubouchi T."/>
            <person name="Morono Y."/>
            <person name="Uchiyama I."/>
            <person name="Ito T."/>
            <person name="Fujiyama A."/>
            <person name="Inagaki F."/>
            <person name="Takami H."/>
        </authorList>
    </citation>
    <scope>NUCLEOTIDE SEQUENCE</scope>
    <source>
        <strain evidence="2">Expedition CK06-06</strain>
    </source>
</reference>
<accession>X1MZL5</accession>
<feature type="region of interest" description="Disordered" evidence="1">
    <location>
        <begin position="1"/>
        <end position="20"/>
    </location>
</feature>
<protein>
    <submittedName>
        <fullName evidence="2">Uncharacterized protein</fullName>
    </submittedName>
</protein>
<comment type="caution">
    <text evidence="2">The sequence shown here is derived from an EMBL/GenBank/DDBJ whole genome shotgun (WGS) entry which is preliminary data.</text>
</comment>
<dbReference type="EMBL" id="BARV01021107">
    <property type="protein sequence ID" value="GAI20065.1"/>
    <property type="molecule type" value="Genomic_DNA"/>
</dbReference>
<name>X1MZL5_9ZZZZ</name>
<evidence type="ECO:0000256" key="1">
    <source>
        <dbReference type="SAM" id="MobiDB-lite"/>
    </source>
</evidence>
<gene>
    <name evidence="2" type="ORF">S06H3_35049</name>
</gene>